<name>A0A6P2BQ00_9ACTN</name>
<dbReference type="SUPFAM" id="SSF46689">
    <property type="entry name" value="Homeodomain-like"/>
    <property type="match status" value="1"/>
</dbReference>
<dbReference type="GO" id="GO:0043565">
    <property type="term" value="F:sequence-specific DNA binding"/>
    <property type="evidence" value="ECO:0007669"/>
    <property type="project" value="InterPro"/>
</dbReference>
<dbReference type="InterPro" id="IPR035418">
    <property type="entry name" value="AraC-bd_2"/>
</dbReference>
<protein>
    <submittedName>
        <fullName evidence="5">Helix-turn-helix domain-containing protein</fullName>
    </submittedName>
</protein>
<dbReference type="OrthoDB" id="9799345at2"/>
<evidence type="ECO:0000256" key="3">
    <source>
        <dbReference type="ARBA" id="ARBA00023163"/>
    </source>
</evidence>
<dbReference type="RefSeq" id="WP_145859538.1">
    <property type="nucleotide sequence ID" value="NZ_RPFW01000007.1"/>
</dbReference>
<evidence type="ECO:0000313" key="6">
    <source>
        <dbReference type="Proteomes" id="UP000460272"/>
    </source>
</evidence>
<dbReference type="InterPro" id="IPR018060">
    <property type="entry name" value="HTH_AraC"/>
</dbReference>
<keyword evidence="1" id="KW-0805">Transcription regulation</keyword>
<dbReference type="Pfam" id="PF14525">
    <property type="entry name" value="AraC_binding_2"/>
    <property type="match status" value="1"/>
</dbReference>
<organism evidence="5 6">
    <name type="scientific">Trebonia kvetii</name>
    <dbReference type="NCBI Taxonomy" id="2480626"/>
    <lineage>
        <taxon>Bacteria</taxon>
        <taxon>Bacillati</taxon>
        <taxon>Actinomycetota</taxon>
        <taxon>Actinomycetes</taxon>
        <taxon>Streptosporangiales</taxon>
        <taxon>Treboniaceae</taxon>
        <taxon>Trebonia</taxon>
    </lineage>
</organism>
<gene>
    <name evidence="5" type="ORF">EAS64_33390</name>
</gene>
<dbReference type="Proteomes" id="UP000460272">
    <property type="component" value="Unassembled WGS sequence"/>
</dbReference>
<dbReference type="Gene3D" id="1.10.10.60">
    <property type="entry name" value="Homeodomain-like"/>
    <property type="match status" value="1"/>
</dbReference>
<comment type="caution">
    <text evidence="5">The sequence shown here is derived from an EMBL/GenBank/DDBJ whole genome shotgun (WGS) entry which is preliminary data.</text>
</comment>
<dbReference type="GO" id="GO:0003700">
    <property type="term" value="F:DNA-binding transcription factor activity"/>
    <property type="evidence" value="ECO:0007669"/>
    <property type="project" value="InterPro"/>
</dbReference>
<dbReference type="PRINTS" id="PR00032">
    <property type="entry name" value="HTHARAC"/>
</dbReference>
<dbReference type="AlphaFoldDB" id="A0A6P2BQ00"/>
<dbReference type="InterPro" id="IPR050204">
    <property type="entry name" value="AraC_XylS_family_regulators"/>
</dbReference>
<evidence type="ECO:0000259" key="4">
    <source>
        <dbReference type="PROSITE" id="PS01124"/>
    </source>
</evidence>
<sequence>MSGEFTEIRGTAHDPQEWHELLAGVEPPFHRIEAARDGSGFSGRLHRILLDQVAANVIEIEASEHIVSRTAEHVKAPAAPYYVVHFQLRGSSLFRQHGLASALRAGDFVVTSGADPYSWEFRGDFSTFSMRFPQSFVDLPEAALRTVLGRPVPAVSRFGSRLSPFVAAVTTDDSLLWGPLGARVARNLIDLFATALCEAVSESPLPRSVLSFMKITDYIGRRLQEPGLDTASIARAHHLSSRHLQAVFAEQGTTVTGWIRERRLTGCRRDLADPALRDLPIGDIAARWGYRDQAYFSRLFRRSFGETPREWRATALRSVSRRD</sequence>
<reference evidence="5 6" key="1">
    <citation type="submission" date="2018-11" db="EMBL/GenBank/DDBJ databases">
        <title>Trebonia kvetii gen.nov., sp.nov., a novel acidophilic actinobacterium, and proposal of the new actinobacterial family Treboniaceae fam. nov.</title>
        <authorList>
            <person name="Rapoport D."/>
            <person name="Sagova-Mareckova M."/>
            <person name="Sedlacek I."/>
            <person name="Provaznik J."/>
            <person name="Kralova S."/>
            <person name="Pavlinic D."/>
            <person name="Benes V."/>
            <person name="Kopecky J."/>
        </authorList>
    </citation>
    <scope>NUCLEOTIDE SEQUENCE [LARGE SCALE GENOMIC DNA]</scope>
    <source>
        <strain evidence="5 6">15Tr583</strain>
    </source>
</reference>
<feature type="domain" description="HTH araC/xylS-type" evidence="4">
    <location>
        <begin position="213"/>
        <end position="314"/>
    </location>
</feature>
<dbReference type="InterPro" id="IPR009057">
    <property type="entry name" value="Homeodomain-like_sf"/>
</dbReference>
<accession>A0A6P2BQ00</accession>
<keyword evidence="3" id="KW-0804">Transcription</keyword>
<keyword evidence="6" id="KW-1185">Reference proteome</keyword>
<evidence type="ECO:0000313" key="5">
    <source>
        <dbReference type="EMBL" id="TVZ01179.1"/>
    </source>
</evidence>
<dbReference type="EMBL" id="RPFW01000007">
    <property type="protein sequence ID" value="TVZ01179.1"/>
    <property type="molecule type" value="Genomic_DNA"/>
</dbReference>
<keyword evidence="2" id="KW-0238">DNA-binding</keyword>
<dbReference type="Pfam" id="PF12833">
    <property type="entry name" value="HTH_18"/>
    <property type="match status" value="1"/>
</dbReference>
<dbReference type="PROSITE" id="PS01124">
    <property type="entry name" value="HTH_ARAC_FAMILY_2"/>
    <property type="match status" value="1"/>
</dbReference>
<evidence type="ECO:0000256" key="1">
    <source>
        <dbReference type="ARBA" id="ARBA00023015"/>
    </source>
</evidence>
<dbReference type="PANTHER" id="PTHR46796:SF6">
    <property type="entry name" value="ARAC SUBFAMILY"/>
    <property type="match status" value="1"/>
</dbReference>
<dbReference type="PANTHER" id="PTHR46796">
    <property type="entry name" value="HTH-TYPE TRANSCRIPTIONAL ACTIVATOR RHAS-RELATED"/>
    <property type="match status" value="1"/>
</dbReference>
<evidence type="ECO:0000256" key="2">
    <source>
        <dbReference type="ARBA" id="ARBA00023125"/>
    </source>
</evidence>
<dbReference type="SMART" id="SM00342">
    <property type="entry name" value="HTH_ARAC"/>
    <property type="match status" value="1"/>
</dbReference>
<proteinExistence type="predicted"/>
<dbReference type="InterPro" id="IPR020449">
    <property type="entry name" value="Tscrpt_reg_AraC-type_HTH"/>
</dbReference>